<dbReference type="EMBL" id="OOIL02000923">
    <property type="protein sequence ID" value="VFQ70669.1"/>
    <property type="molecule type" value="Genomic_DNA"/>
</dbReference>
<accession>A0A484L2W0</accession>
<proteinExistence type="predicted"/>
<dbReference type="Proteomes" id="UP000595140">
    <property type="component" value="Unassembled WGS sequence"/>
</dbReference>
<dbReference type="AlphaFoldDB" id="A0A484L2W0"/>
<gene>
    <name evidence="2" type="ORF">CCAM_LOCUS12445</name>
</gene>
<feature type="compositionally biased region" description="Basic residues" evidence="1">
    <location>
        <begin position="96"/>
        <end position="106"/>
    </location>
</feature>
<evidence type="ECO:0000313" key="2">
    <source>
        <dbReference type="EMBL" id="VFQ70669.1"/>
    </source>
</evidence>
<evidence type="ECO:0000256" key="1">
    <source>
        <dbReference type="SAM" id="MobiDB-lite"/>
    </source>
</evidence>
<evidence type="ECO:0000313" key="3">
    <source>
        <dbReference type="Proteomes" id="UP000595140"/>
    </source>
</evidence>
<feature type="region of interest" description="Disordered" evidence="1">
    <location>
        <begin position="80"/>
        <end position="106"/>
    </location>
</feature>
<keyword evidence="3" id="KW-1185">Reference proteome</keyword>
<reference evidence="2 3" key="1">
    <citation type="submission" date="2018-04" db="EMBL/GenBank/DDBJ databases">
        <authorList>
            <person name="Vogel A."/>
        </authorList>
    </citation>
    <scope>NUCLEOTIDE SEQUENCE [LARGE SCALE GENOMIC DNA]</scope>
</reference>
<protein>
    <submittedName>
        <fullName evidence="2">Uncharacterized protein</fullName>
    </submittedName>
</protein>
<organism evidence="2 3">
    <name type="scientific">Cuscuta campestris</name>
    <dbReference type="NCBI Taxonomy" id="132261"/>
    <lineage>
        <taxon>Eukaryota</taxon>
        <taxon>Viridiplantae</taxon>
        <taxon>Streptophyta</taxon>
        <taxon>Embryophyta</taxon>
        <taxon>Tracheophyta</taxon>
        <taxon>Spermatophyta</taxon>
        <taxon>Magnoliopsida</taxon>
        <taxon>eudicotyledons</taxon>
        <taxon>Gunneridae</taxon>
        <taxon>Pentapetalae</taxon>
        <taxon>asterids</taxon>
        <taxon>lamiids</taxon>
        <taxon>Solanales</taxon>
        <taxon>Convolvulaceae</taxon>
        <taxon>Cuscuteae</taxon>
        <taxon>Cuscuta</taxon>
        <taxon>Cuscuta subgen. Grammica</taxon>
        <taxon>Cuscuta sect. Cleistogrammica</taxon>
    </lineage>
</organism>
<sequence>MLRPLQIDLSSCPTNPLYLRKEQKGRKTYSPSQIVTRSRAKLLAQGRRVTPIGWEEEQELIDPQESHEQEVINFFKLCCPNKKEDRKPPSKPMSKSQKKKLKKKKKHNQVFVLGYDEEDFYI</sequence>
<name>A0A484L2W0_9ASTE</name>